<accession>A0A9N9CTT0</accession>
<comment type="caution">
    <text evidence="6">The sequence shown here is derived from an EMBL/GenBank/DDBJ whole genome shotgun (WGS) entry which is preliminary data.</text>
</comment>
<evidence type="ECO:0000256" key="4">
    <source>
        <dbReference type="SAM" id="Coils"/>
    </source>
</evidence>
<dbReference type="OrthoDB" id="10250354at2759"/>
<dbReference type="Proteomes" id="UP000789405">
    <property type="component" value="Unassembled WGS sequence"/>
</dbReference>
<evidence type="ECO:0000313" key="6">
    <source>
        <dbReference type="EMBL" id="CAG8611846.1"/>
    </source>
</evidence>
<dbReference type="PROSITE" id="PS50076">
    <property type="entry name" value="DNAJ_2"/>
    <property type="match status" value="1"/>
</dbReference>
<evidence type="ECO:0000256" key="1">
    <source>
        <dbReference type="ARBA" id="ARBA00022737"/>
    </source>
</evidence>
<feature type="repeat" description="TPR" evidence="3">
    <location>
        <begin position="284"/>
        <end position="317"/>
    </location>
</feature>
<dbReference type="PANTHER" id="PTHR45188">
    <property type="entry name" value="DNAJ PROTEIN P58IPK HOMOLOG"/>
    <property type="match status" value="1"/>
</dbReference>
<protein>
    <submittedName>
        <fullName evidence="6">27577_t:CDS:1</fullName>
    </submittedName>
</protein>
<dbReference type="PROSITE" id="PS50005">
    <property type="entry name" value="TPR"/>
    <property type="match status" value="6"/>
</dbReference>
<feature type="repeat" description="TPR" evidence="3">
    <location>
        <begin position="246"/>
        <end position="279"/>
    </location>
</feature>
<keyword evidence="1" id="KW-0677">Repeat</keyword>
<dbReference type="InterPro" id="IPR011990">
    <property type="entry name" value="TPR-like_helical_dom_sf"/>
</dbReference>
<dbReference type="Gene3D" id="1.25.40.10">
    <property type="entry name" value="Tetratricopeptide repeat domain"/>
    <property type="match status" value="1"/>
</dbReference>
<feature type="repeat" description="TPR" evidence="3">
    <location>
        <begin position="17"/>
        <end position="50"/>
    </location>
</feature>
<dbReference type="PROSITE" id="PS00636">
    <property type="entry name" value="DNAJ_1"/>
    <property type="match status" value="1"/>
</dbReference>
<dbReference type="Pfam" id="PF13432">
    <property type="entry name" value="TPR_16"/>
    <property type="match status" value="1"/>
</dbReference>
<dbReference type="EMBL" id="CAJVPY010004165">
    <property type="protein sequence ID" value="CAG8611846.1"/>
    <property type="molecule type" value="Genomic_DNA"/>
</dbReference>
<dbReference type="Pfam" id="PF00226">
    <property type="entry name" value="DnaJ"/>
    <property type="match status" value="1"/>
</dbReference>
<evidence type="ECO:0000256" key="3">
    <source>
        <dbReference type="PROSITE-ProRule" id="PRU00339"/>
    </source>
</evidence>
<evidence type="ECO:0000313" key="7">
    <source>
        <dbReference type="Proteomes" id="UP000789405"/>
    </source>
</evidence>
<organism evidence="6 7">
    <name type="scientific">Dentiscutata erythropus</name>
    <dbReference type="NCBI Taxonomy" id="1348616"/>
    <lineage>
        <taxon>Eukaryota</taxon>
        <taxon>Fungi</taxon>
        <taxon>Fungi incertae sedis</taxon>
        <taxon>Mucoromycota</taxon>
        <taxon>Glomeromycotina</taxon>
        <taxon>Glomeromycetes</taxon>
        <taxon>Diversisporales</taxon>
        <taxon>Gigasporaceae</taxon>
        <taxon>Dentiscutata</taxon>
    </lineage>
</organism>
<proteinExistence type="predicted"/>
<reference evidence="6" key="1">
    <citation type="submission" date="2021-06" db="EMBL/GenBank/DDBJ databases">
        <authorList>
            <person name="Kallberg Y."/>
            <person name="Tangrot J."/>
            <person name="Rosling A."/>
        </authorList>
    </citation>
    <scope>NUCLEOTIDE SEQUENCE</scope>
    <source>
        <strain evidence="6">MA453B</strain>
    </source>
</reference>
<name>A0A9N9CTT0_9GLOM</name>
<dbReference type="CDD" id="cd06257">
    <property type="entry name" value="DnaJ"/>
    <property type="match status" value="1"/>
</dbReference>
<sequence length="504" mass="57248">MHNGFGTESNEEMNLSADEIKVKANELYKVKNYENAIKLYSRAIELDPTSPTFYTNRAAALMMLKRPKDALNDCQRALNLDPTSIKALLRGAKCNFTLGNLTEAERWYTNILNAEPNNQQAMMEYHQLQQVQEYINRAGLYLQNGQFPQAAQLIDRASSYLDEVPTKLKIMKGETLLEQKEYAEASRIANEILRGDQQNPDAHVLRARILYKEGDNQKAAAHCQEALRCDPDHSKARILLRKAKSIETQKNAGNEAFKRDDFITAYNIYTSALEIDPENKNTNSKLYSNRSAVLVKQGKLVEAIKDMDKALELDPTFVKVLKRRADAYMKLEKYTEAVQDLKAALEIDSTNQETRRELRNAELELKKASRKDYYKILGIPKDASENEIKKAYRKAALQHHPDKNCGDSEAEVKFKEIGEAYAILSDPVKKQRYDSGADLDGPNCGMDFDSVDPNLFFQMFMNNEGFPGMGTNGPRGGFSNFGGFNPREFPRQRSGGYHSYGFQY</sequence>
<feature type="coiled-coil region" evidence="4">
    <location>
        <begin position="324"/>
        <end position="371"/>
    </location>
</feature>
<dbReference type="SMART" id="SM00028">
    <property type="entry name" value="TPR"/>
    <property type="match status" value="9"/>
</dbReference>
<dbReference type="AlphaFoldDB" id="A0A9N9CTT0"/>
<keyword evidence="2 3" id="KW-0802">TPR repeat</keyword>
<evidence type="ECO:0000256" key="2">
    <source>
        <dbReference type="ARBA" id="ARBA00022803"/>
    </source>
</evidence>
<dbReference type="PANTHER" id="PTHR45188:SF2">
    <property type="entry name" value="DNAJ HOMOLOG SUBFAMILY C MEMBER 7"/>
    <property type="match status" value="1"/>
</dbReference>
<dbReference type="Pfam" id="PF07719">
    <property type="entry name" value="TPR_2"/>
    <property type="match status" value="1"/>
</dbReference>
<dbReference type="InterPro" id="IPR013105">
    <property type="entry name" value="TPR_2"/>
</dbReference>
<dbReference type="InterPro" id="IPR018253">
    <property type="entry name" value="DnaJ_domain_CS"/>
</dbReference>
<feature type="domain" description="J" evidence="5">
    <location>
        <begin position="372"/>
        <end position="437"/>
    </location>
</feature>
<dbReference type="InterPro" id="IPR001623">
    <property type="entry name" value="DnaJ_domain"/>
</dbReference>
<dbReference type="SUPFAM" id="SSF46565">
    <property type="entry name" value="Chaperone J-domain"/>
    <property type="match status" value="1"/>
</dbReference>
<feature type="repeat" description="TPR" evidence="3">
    <location>
        <begin position="51"/>
        <end position="84"/>
    </location>
</feature>
<dbReference type="InterPro" id="IPR019734">
    <property type="entry name" value="TPR_rpt"/>
</dbReference>
<feature type="repeat" description="TPR" evidence="3">
    <location>
        <begin position="200"/>
        <end position="233"/>
    </location>
</feature>
<keyword evidence="7" id="KW-1185">Reference proteome</keyword>
<dbReference type="PRINTS" id="PR00625">
    <property type="entry name" value="JDOMAIN"/>
</dbReference>
<evidence type="ECO:0000259" key="5">
    <source>
        <dbReference type="PROSITE" id="PS50076"/>
    </source>
</evidence>
<dbReference type="Gene3D" id="1.10.287.110">
    <property type="entry name" value="DnaJ domain"/>
    <property type="match status" value="1"/>
</dbReference>
<gene>
    <name evidence="6" type="ORF">DERYTH_LOCUS8179</name>
</gene>
<dbReference type="Pfam" id="PF00515">
    <property type="entry name" value="TPR_1"/>
    <property type="match status" value="1"/>
</dbReference>
<keyword evidence="4" id="KW-0175">Coiled coil</keyword>
<dbReference type="SUPFAM" id="SSF48452">
    <property type="entry name" value="TPR-like"/>
    <property type="match status" value="3"/>
</dbReference>
<dbReference type="SMART" id="SM00271">
    <property type="entry name" value="DnaJ"/>
    <property type="match status" value="1"/>
</dbReference>
<feature type="repeat" description="TPR" evidence="3">
    <location>
        <begin position="318"/>
        <end position="351"/>
    </location>
</feature>
<dbReference type="InterPro" id="IPR036869">
    <property type="entry name" value="J_dom_sf"/>
</dbReference>
<dbReference type="Pfam" id="PF13414">
    <property type="entry name" value="TPR_11"/>
    <property type="match status" value="1"/>
</dbReference>